<dbReference type="GO" id="GO:0051607">
    <property type="term" value="P:defense response to virus"/>
    <property type="evidence" value="ECO:0007669"/>
    <property type="project" value="UniProtKB-KW"/>
</dbReference>
<evidence type="ECO:0000313" key="4">
    <source>
        <dbReference type="Proteomes" id="UP000321046"/>
    </source>
</evidence>
<dbReference type="OrthoDB" id="5501881at2"/>
<evidence type="ECO:0000313" key="3">
    <source>
        <dbReference type="EMBL" id="TXD34814.1"/>
    </source>
</evidence>
<dbReference type="CDD" id="cd09726">
    <property type="entry name" value="RAMP_I_III"/>
    <property type="match status" value="1"/>
</dbReference>
<feature type="domain" description="CRISPR type III-associated protein" evidence="2">
    <location>
        <begin position="85"/>
        <end position="260"/>
    </location>
</feature>
<accession>A0A5C6WZC7</accession>
<dbReference type="Pfam" id="PF03787">
    <property type="entry name" value="RAMPs"/>
    <property type="match status" value="1"/>
</dbReference>
<sequence length="296" mass="33472">MVYDYYASLHGPQINPSAKTAPDLVSGMADECLVWPTKGDKSREEFRRTYQQQAKNISASFPDDLKLDPDSTLTVPGWFALTVQFTLQTPWYSRDDRPFHVLDNPLRKDRVFGVPFMSAASWKGLLRWACRMEAGLLEHLEKHDNLFRGWQDPDWIVHLFGNEKGEDEDFERGALAFRPTWFDKVGFEVINPHDRKRRAGKNPIVYEVVPPGTGGMLRLVYLPHPGEAAPTDTFKKLFDAIEKLLTVYGISAKRTAGWGLTNELKWELAGLGGTKQETTAADACRQVDDVRFAGAP</sequence>
<comment type="caution">
    <text evidence="3">The sequence shown here is derived from an EMBL/GenBank/DDBJ whole genome shotgun (WGS) entry which is preliminary data.</text>
</comment>
<dbReference type="RefSeq" id="WP_146974765.1">
    <property type="nucleotide sequence ID" value="NZ_VOSL01000053.1"/>
</dbReference>
<dbReference type="EMBL" id="VOSL01000053">
    <property type="protein sequence ID" value="TXD34814.1"/>
    <property type="molecule type" value="Genomic_DNA"/>
</dbReference>
<protein>
    <recommendedName>
        <fullName evidence="2">CRISPR type III-associated protein domain-containing protein</fullName>
    </recommendedName>
</protein>
<proteinExistence type="predicted"/>
<gene>
    <name evidence="3" type="ORF">FRC96_12200</name>
</gene>
<organism evidence="3 4">
    <name type="scientific">Lujinxingia vulgaris</name>
    <dbReference type="NCBI Taxonomy" id="2600176"/>
    <lineage>
        <taxon>Bacteria</taxon>
        <taxon>Deltaproteobacteria</taxon>
        <taxon>Bradymonadales</taxon>
        <taxon>Lujinxingiaceae</taxon>
        <taxon>Lujinxingia</taxon>
    </lineage>
</organism>
<reference evidence="3 4" key="1">
    <citation type="submission" date="2019-08" db="EMBL/GenBank/DDBJ databases">
        <title>Bradymonadales sp. TMQ2.</title>
        <authorList>
            <person name="Liang Q."/>
        </authorList>
    </citation>
    <scope>NUCLEOTIDE SEQUENCE [LARGE SCALE GENOMIC DNA]</scope>
    <source>
        <strain evidence="3 4">TMQ2</strain>
    </source>
</reference>
<name>A0A5C6WZC7_9DELT</name>
<dbReference type="AlphaFoldDB" id="A0A5C6WZC7"/>
<evidence type="ECO:0000256" key="1">
    <source>
        <dbReference type="ARBA" id="ARBA00023118"/>
    </source>
</evidence>
<dbReference type="Proteomes" id="UP000321046">
    <property type="component" value="Unassembled WGS sequence"/>
</dbReference>
<evidence type="ECO:0000259" key="2">
    <source>
        <dbReference type="Pfam" id="PF03787"/>
    </source>
</evidence>
<dbReference type="InterPro" id="IPR005537">
    <property type="entry name" value="RAMP_III_fam"/>
</dbReference>
<keyword evidence="1" id="KW-0051">Antiviral defense</keyword>